<evidence type="ECO:0000256" key="5">
    <source>
        <dbReference type="ARBA" id="ARBA00023002"/>
    </source>
</evidence>
<dbReference type="PANTHER" id="PTHR11903">
    <property type="entry name" value="PROSTAGLANDIN G/H SYNTHASE"/>
    <property type="match status" value="1"/>
</dbReference>
<keyword evidence="6 7" id="KW-0408">Iron</keyword>
<dbReference type="InterPro" id="IPR036396">
    <property type="entry name" value="Cyt_P450_sf"/>
</dbReference>
<feature type="binding site" description="axial binding residue" evidence="7">
    <location>
        <position position="365"/>
    </location>
    <ligand>
        <name>heme b</name>
        <dbReference type="ChEBI" id="CHEBI:60344"/>
    </ligand>
    <ligandPart>
        <name>Fe</name>
        <dbReference type="ChEBI" id="CHEBI:18248"/>
    </ligandPart>
</feature>
<dbReference type="InParanoid" id="K5WTK9"/>
<keyword evidence="2 7" id="KW-0349">Heme</keyword>
<dbReference type="KEGG" id="pco:PHACADRAFT_260261"/>
<dbReference type="GO" id="GO:0006631">
    <property type="term" value="P:fatty acid metabolic process"/>
    <property type="evidence" value="ECO:0007669"/>
    <property type="project" value="UniProtKB-ARBA"/>
</dbReference>
<evidence type="ECO:0008006" key="11">
    <source>
        <dbReference type="Google" id="ProtNLM"/>
    </source>
</evidence>
<dbReference type="GO" id="GO:0020037">
    <property type="term" value="F:heme binding"/>
    <property type="evidence" value="ECO:0007669"/>
    <property type="project" value="InterPro"/>
</dbReference>
<dbReference type="InterPro" id="IPR010255">
    <property type="entry name" value="Haem_peroxidase_sf"/>
</dbReference>
<keyword evidence="5" id="KW-0560">Oxidoreductase</keyword>
<dbReference type="GO" id="GO:0016705">
    <property type="term" value="F:oxidoreductase activity, acting on paired donors, with incorporation or reduction of molecular oxygen"/>
    <property type="evidence" value="ECO:0007669"/>
    <property type="project" value="InterPro"/>
</dbReference>
<dbReference type="Proteomes" id="UP000008370">
    <property type="component" value="Unassembled WGS sequence"/>
</dbReference>
<dbReference type="SUPFAM" id="SSF48264">
    <property type="entry name" value="Cytochrome P450"/>
    <property type="match status" value="1"/>
</dbReference>
<dbReference type="HOGENOM" id="CLU_002329_0_0_1"/>
<proteinExistence type="predicted"/>
<evidence type="ECO:0000256" key="8">
    <source>
        <dbReference type="SAM" id="MobiDB-lite"/>
    </source>
</evidence>
<keyword evidence="3 7" id="KW-0479">Metal-binding</keyword>
<dbReference type="PANTHER" id="PTHR11903:SF37">
    <property type="entry name" value="PSI-PRODUCING OXYGENASE A"/>
    <property type="match status" value="1"/>
</dbReference>
<dbReference type="InterPro" id="IPR050783">
    <property type="entry name" value="Oxylipin_biosynth_metab"/>
</dbReference>
<dbReference type="CDD" id="cd09817">
    <property type="entry name" value="linoleate_diol_synthase_like"/>
    <property type="match status" value="1"/>
</dbReference>
<dbReference type="SUPFAM" id="SSF48113">
    <property type="entry name" value="Heme-dependent peroxidases"/>
    <property type="match status" value="1"/>
</dbReference>
<dbReference type="AlphaFoldDB" id="K5WTK9"/>
<dbReference type="RefSeq" id="XP_007398445.1">
    <property type="nucleotide sequence ID" value="XM_007398383.1"/>
</dbReference>
<dbReference type="GO" id="GO:0005506">
    <property type="term" value="F:iron ion binding"/>
    <property type="evidence" value="ECO:0007669"/>
    <property type="project" value="InterPro"/>
</dbReference>
<evidence type="ECO:0000256" key="3">
    <source>
        <dbReference type="ARBA" id="ARBA00022723"/>
    </source>
</evidence>
<evidence type="ECO:0000256" key="4">
    <source>
        <dbReference type="ARBA" id="ARBA00022964"/>
    </source>
</evidence>
<reference evidence="9 10" key="1">
    <citation type="journal article" date="2012" name="BMC Genomics">
        <title>Comparative genomics of the white-rot fungi, Phanerochaete carnosa and P. chrysosporium, to elucidate the genetic basis of the distinct wood types they colonize.</title>
        <authorList>
            <person name="Suzuki H."/>
            <person name="MacDonald J."/>
            <person name="Syed K."/>
            <person name="Salamov A."/>
            <person name="Hori C."/>
            <person name="Aerts A."/>
            <person name="Henrissat B."/>
            <person name="Wiebenga A."/>
            <person name="vanKuyk P.A."/>
            <person name="Barry K."/>
            <person name="Lindquist E."/>
            <person name="LaButti K."/>
            <person name="Lapidus A."/>
            <person name="Lucas S."/>
            <person name="Coutinho P."/>
            <person name="Gong Y."/>
            <person name="Samejima M."/>
            <person name="Mahadevan R."/>
            <person name="Abou-Zaid M."/>
            <person name="de Vries R.P."/>
            <person name="Igarashi K."/>
            <person name="Yadav J.S."/>
            <person name="Grigoriev I.V."/>
            <person name="Master E.R."/>
        </authorList>
    </citation>
    <scope>NUCLEOTIDE SEQUENCE [LARGE SCALE GENOMIC DNA]</scope>
    <source>
        <strain evidence="9 10">HHB-10118-sp</strain>
    </source>
</reference>
<dbReference type="PROSITE" id="PS50292">
    <property type="entry name" value="PEROXIDASE_3"/>
    <property type="match status" value="1"/>
</dbReference>
<dbReference type="Gene3D" id="1.10.640.10">
    <property type="entry name" value="Haem peroxidase domain superfamily, animal type"/>
    <property type="match status" value="1"/>
</dbReference>
<dbReference type="InterPro" id="IPR001128">
    <property type="entry name" value="Cyt_P450"/>
</dbReference>
<dbReference type="GO" id="GO:0004497">
    <property type="term" value="F:monooxygenase activity"/>
    <property type="evidence" value="ECO:0007669"/>
    <property type="project" value="InterPro"/>
</dbReference>
<dbReference type="InterPro" id="IPR019791">
    <property type="entry name" value="Haem_peroxidase_animal"/>
</dbReference>
<evidence type="ECO:0000256" key="1">
    <source>
        <dbReference type="ARBA" id="ARBA00011881"/>
    </source>
</evidence>
<dbReference type="GO" id="GO:0004601">
    <property type="term" value="F:peroxidase activity"/>
    <property type="evidence" value="ECO:0007669"/>
    <property type="project" value="InterPro"/>
</dbReference>
<dbReference type="Pfam" id="PF00067">
    <property type="entry name" value="p450"/>
    <property type="match status" value="1"/>
</dbReference>
<name>K5WTK9_PHACS</name>
<dbReference type="PRINTS" id="PR00457">
    <property type="entry name" value="ANPEROXIDASE"/>
</dbReference>
<dbReference type="Gene3D" id="1.10.630.10">
    <property type="entry name" value="Cytochrome P450"/>
    <property type="match status" value="1"/>
</dbReference>
<sequence>MTTPSIKLPSKLHSSEGDHSGGSLKILDEFRETVKRDVSFVDVSALPGIIDALKHNSAIDDRKMLLEHILMFISKLPEGTVSTKLQNLVIELLYNDLPHPPSTYLGQQYAWRTADGSYNNICEPDMGKAGMPYSRSVQQTHPLATRDLPDAGLVFDTLLRREKFVKHPAGLSSMMFSFAALVIHSVFRTSHENVNINETSSYLDLAPLYGCNQEAQNKIRVRDGRGLLYPDTFAEDRLLLLPPAVAVLLLLFSRNHNYIARKLLEINERDTYTDPDHIPADDPQRSAKILAQEEEIFQTARLINCGWFGSAILSDYFSAILGLVRQGSSWSLNPFGEIRQEDHSLFERARGNACSVEFNCLYRWHATTSEHDEQWVEQLTRHLFGNRSPDTISMADLKQAMQKIQAQEPDATHWTFGNMQRQEDGSFKDEELAAILRAATQHPAGAFKARGTPHCMRLHEIMGIEASRRWGLCSLNDFRKFLGLKPYSSFLEWNPDPEVAAAAEKLYGDIGHLELYTGLQAEETKPVVDGAGVCPSYTISRAILADAIALTRGDRFFTADYTPFNMTSWGFADCQRDAKAPGYGSTLGRLLMRALPNHYTANSTYTWFPLMTPEAMQTILTKLGDIDLYNLKLPSPVQNAVEVDEYRDATHVLVSGNFGALYQERAGRVIEGQGFFLASNDPARAQREQRAMLGALAGAPGSVEKIAEFFYRKTREMMVSEAWTGVGRSTKSVDVARDVLKYVPIYWACEVAGIHLNNNDSEDGYTPAKLYTMLTEIYEFLFLDFDSYKYLTLLKTAQRHIDVLLRQIKGPQANSGFSLFSIFSFFAKLFGGGQKSEGDLSARFTSLGYDNDTLANSILAILVGCTVEMSQALVHVVNFYLDEGMTGQVKISTTNARPDGKDQETMQGIAVEALRLDPPFAGVYREALTAQNVNDRSVETGGKVFVNIAKANMDPDVFKDPASVKPNRSPKDRYLAADGSVQCLGFDLSSKIVAEVLRAVFSFPNVRRAPGQSGVLKRFKPDTIKTSSWMYLNHEQLPSPWATSMIIQYD</sequence>
<evidence type="ECO:0000256" key="7">
    <source>
        <dbReference type="PIRSR" id="PIRSR619791-2"/>
    </source>
</evidence>
<dbReference type="GO" id="GO:0006979">
    <property type="term" value="P:response to oxidative stress"/>
    <property type="evidence" value="ECO:0007669"/>
    <property type="project" value="InterPro"/>
</dbReference>
<evidence type="ECO:0000313" key="9">
    <source>
        <dbReference type="EMBL" id="EKM53767.1"/>
    </source>
</evidence>
<dbReference type="OrthoDB" id="823504at2759"/>
<comment type="subunit">
    <text evidence="1">Homotetramer.</text>
</comment>
<feature type="region of interest" description="Disordered" evidence="8">
    <location>
        <begin position="1"/>
        <end position="20"/>
    </location>
</feature>
<dbReference type="InterPro" id="IPR034812">
    <property type="entry name" value="Ppo-like_N"/>
</dbReference>
<evidence type="ECO:0000313" key="10">
    <source>
        <dbReference type="Proteomes" id="UP000008370"/>
    </source>
</evidence>
<accession>K5WTK9</accession>
<evidence type="ECO:0000256" key="2">
    <source>
        <dbReference type="ARBA" id="ARBA00022617"/>
    </source>
</evidence>
<dbReference type="EMBL" id="JH930474">
    <property type="protein sequence ID" value="EKM53767.1"/>
    <property type="molecule type" value="Genomic_DNA"/>
</dbReference>
<dbReference type="STRING" id="650164.K5WTK9"/>
<keyword evidence="4" id="KW-0223">Dioxygenase</keyword>
<organism evidence="9 10">
    <name type="scientific">Phanerochaete carnosa (strain HHB-10118-sp)</name>
    <name type="common">White-rot fungus</name>
    <name type="synonym">Peniophora carnosa</name>
    <dbReference type="NCBI Taxonomy" id="650164"/>
    <lineage>
        <taxon>Eukaryota</taxon>
        <taxon>Fungi</taxon>
        <taxon>Dikarya</taxon>
        <taxon>Basidiomycota</taxon>
        <taxon>Agaricomycotina</taxon>
        <taxon>Agaricomycetes</taxon>
        <taxon>Polyporales</taxon>
        <taxon>Phanerochaetaceae</taxon>
        <taxon>Phanerochaete</taxon>
    </lineage>
</organism>
<gene>
    <name evidence="9" type="ORF">PHACADRAFT_260261</name>
</gene>
<keyword evidence="10" id="KW-1185">Reference proteome</keyword>
<dbReference type="GO" id="GO:0051213">
    <property type="term" value="F:dioxygenase activity"/>
    <property type="evidence" value="ECO:0007669"/>
    <property type="project" value="UniProtKB-KW"/>
</dbReference>
<protein>
    <recommendedName>
        <fullName evidence="11">Linoleate diol synthase</fullName>
    </recommendedName>
</protein>
<dbReference type="Pfam" id="PF03098">
    <property type="entry name" value="An_peroxidase"/>
    <property type="match status" value="2"/>
</dbReference>
<dbReference type="InterPro" id="IPR037120">
    <property type="entry name" value="Haem_peroxidase_sf_animal"/>
</dbReference>
<evidence type="ECO:0000256" key="6">
    <source>
        <dbReference type="ARBA" id="ARBA00023004"/>
    </source>
</evidence>
<dbReference type="GeneID" id="18917682"/>